<comment type="caution">
    <text evidence="1">The sequence shown here is derived from an EMBL/GenBank/DDBJ whole genome shotgun (WGS) entry which is preliminary data.</text>
</comment>
<protein>
    <submittedName>
        <fullName evidence="1">Uncharacterized protein</fullName>
    </submittedName>
</protein>
<keyword evidence="2" id="KW-1185">Reference proteome</keyword>
<dbReference type="AlphaFoldDB" id="A0A3N6RAN8"/>
<dbReference type="EMBL" id="RCBY01000152">
    <property type="protein sequence ID" value="RQH32639.1"/>
    <property type="molecule type" value="Genomic_DNA"/>
</dbReference>
<accession>A0A3N6RAN8</accession>
<evidence type="ECO:0000313" key="1">
    <source>
        <dbReference type="EMBL" id="RQH32639.1"/>
    </source>
</evidence>
<reference evidence="1 2" key="1">
    <citation type="journal article" date="2018" name="ACS Chem. Biol.">
        <title>Ketoreductase domain dysfunction expands chemodiversity: malyngamide biosynthesis in the cyanobacterium Okeania hirsuta.</title>
        <authorList>
            <person name="Moss N.A."/>
            <person name="Leao T."/>
            <person name="Rankin M."/>
            <person name="McCullough T.M."/>
            <person name="Qu P."/>
            <person name="Korobeynikov A."/>
            <person name="Smith J.L."/>
            <person name="Gerwick L."/>
            <person name="Gerwick W.H."/>
        </authorList>
    </citation>
    <scope>NUCLEOTIDE SEQUENCE [LARGE SCALE GENOMIC DNA]</scope>
    <source>
        <strain evidence="1 2">PAB10Feb10-1</strain>
    </source>
</reference>
<name>A0A3N6RAN8_9CYAN</name>
<dbReference type="Proteomes" id="UP000269154">
    <property type="component" value="Unassembled WGS sequence"/>
</dbReference>
<evidence type="ECO:0000313" key="2">
    <source>
        <dbReference type="Proteomes" id="UP000269154"/>
    </source>
</evidence>
<proteinExistence type="predicted"/>
<sequence>MELIFKKRSVVSRQQSSVSSKRLEGECYPSAHLPVYRNWGYFTQVGANGYSPLQADSCLHSILVGKCAQANS</sequence>
<organism evidence="1 2">
    <name type="scientific">Okeania hirsuta</name>
    <dbReference type="NCBI Taxonomy" id="1458930"/>
    <lineage>
        <taxon>Bacteria</taxon>
        <taxon>Bacillati</taxon>
        <taxon>Cyanobacteriota</taxon>
        <taxon>Cyanophyceae</taxon>
        <taxon>Oscillatoriophycideae</taxon>
        <taxon>Oscillatoriales</taxon>
        <taxon>Microcoleaceae</taxon>
        <taxon>Okeania</taxon>
    </lineage>
</organism>
<gene>
    <name evidence="1" type="ORF">D5R40_22170</name>
</gene>